<dbReference type="EMBL" id="LAZR01027488">
    <property type="protein sequence ID" value="KKL65580.1"/>
    <property type="molecule type" value="Genomic_DNA"/>
</dbReference>
<dbReference type="AlphaFoldDB" id="A0A0F9G7U8"/>
<proteinExistence type="predicted"/>
<accession>A0A0F9G7U8</accession>
<organism evidence="1">
    <name type="scientific">marine sediment metagenome</name>
    <dbReference type="NCBI Taxonomy" id="412755"/>
    <lineage>
        <taxon>unclassified sequences</taxon>
        <taxon>metagenomes</taxon>
        <taxon>ecological metagenomes</taxon>
    </lineage>
</organism>
<name>A0A0F9G7U8_9ZZZZ</name>
<sequence>MEFKTIKELNKCNPGFRDGYNRAKKDVSGLIDEDPKLKDIATFKRWLKAKIQG</sequence>
<evidence type="ECO:0000313" key="1">
    <source>
        <dbReference type="EMBL" id="KKL65580.1"/>
    </source>
</evidence>
<comment type="caution">
    <text evidence="1">The sequence shown here is derived from an EMBL/GenBank/DDBJ whole genome shotgun (WGS) entry which is preliminary data.</text>
</comment>
<reference evidence="1" key="1">
    <citation type="journal article" date="2015" name="Nature">
        <title>Complex archaea that bridge the gap between prokaryotes and eukaryotes.</title>
        <authorList>
            <person name="Spang A."/>
            <person name="Saw J.H."/>
            <person name="Jorgensen S.L."/>
            <person name="Zaremba-Niedzwiedzka K."/>
            <person name="Martijn J."/>
            <person name="Lind A.E."/>
            <person name="van Eijk R."/>
            <person name="Schleper C."/>
            <person name="Guy L."/>
            <person name="Ettema T.J."/>
        </authorList>
    </citation>
    <scope>NUCLEOTIDE SEQUENCE</scope>
</reference>
<protein>
    <submittedName>
        <fullName evidence="1">Uncharacterized protein</fullName>
    </submittedName>
</protein>
<gene>
    <name evidence="1" type="ORF">LCGC14_2153550</name>
</gene>